<reference evidence="1 2" key="1">
    <citation type="submission" date="2024-07" db="EMBL/GenBank/DDBJ databases">
        <authorList>
            <person name="Tripathy S."/>
        </authorList>
    </citation>
    <scope>NUCLEOTIDE SEQUENCE [LARGE SCALE GENOMIC DNA]</scope>
    <source>
        <strain evidence="1 2">VB511288_2</strain>
    </source>
</reference>
<sequence>MQLQEQLKDFLKGISLMRSQKKEPGWKFSCYEELYLKYGIFMEPGIAPEDIKGAPSRCYYNCHQLIRKREYKNLTYVEGYAIALDVSFPINHAWLMDSDGCAIDPTWRETGLLYFGIPLNNSWVKSFIKARPRNYDLSIFTGNYLEDFSLLKEGLPPNAIAKLKINL</sequence>
<comment type="caution">
    <text evidence="1">The sequence shown here is derived from an EMBL/GenBank/DDBJ whole genome shotgun (WGS) entry which is preliminary data.</text>
</comment>
<keyword evidence="2" id="KW-1185">Reference proteome</keyword>
<protein>
    <submittedName>
        <fullName evidence="1">Uncharacterized protein</fullName>
    </submittedName>
</protein>
<organism evidence="1 2">
    <name type="scientific">Tolypothrix campylonemoides VB511288_2</name>
    <dbReference type="NCBI Taxonomy" id="3232311"/>
    <lineage>
        <taxon>Bacteria</taxon>
        <taxon>Bacillati</taxon>
        <taxon>Cyanobacteriota</taxon>
        <taxon>Cyanophyceae</taxon>
        <taxon>Nostocales</taxon>
        <taxon>Tolypothrichaceae</taxon>
        <taxon>Tolypothrix</taxon>
    </lineage>
</organism>
<gene>
    <name evidence="1" type="ORF">AB0756_38965</name>
</gene>
<dbReference type="RefSeq" id="WP_408037010.1">
    <property type="nucleotide sequence ID" value="NZ_JBFPMW010000024.1"/>
</dbReference>
<name>A0ABW8XNY0_9CYAN</name>
<dbReference type="Proteomes" id="UP001629223">
    <property type="component" value="Unassembled WGS sequence"/>
</dbReference>
<accession>A0ABW8XNY0</accession>
<proteinExistence type="predicted"/>
<dbReference type="EMBL" id="JBFPMW010000024">
    <property type="protein sequence ID" value="MFL9823025.1"/>
    <property type="molecule type" value="Genomic_DNA"/>
</dbReference>
<evidence type="ECO:0000313" key="1">
    <source>
        <dbReference type="EMBL" id="MFL9823025.1"/>
    </source>
</evidence>
<evidence type="ECO:0000313" key="2">
    <source>
        <dbReference type="Proteomes" id="UP001629223"/>
    </source>
</evidence>